<organism evidence="2 3">
    <name type="scientific">Thalassotalea loyana</name>
    <dbReference type="NCBI Taxonomy" id="280483"/>
    <lineage>
        <taxon>Bacteria</taxon>
        <taxon>Pseudomonadati</taxon>
        <taxon>Pseudomonadota</taxon>
        <taxon>Gammaproteobacteria</taxon>
        <taxon>Alteromonadales</taxon>
        <taxon>Colwelliaceae</taxon>
        <taxon>Thalassotalea</taxon>
    </lineage>
</organism>
<dbReference type="PANTHER" id="PTHR43510:SF1">
    <property type="entry name" value="AMINOTRANSFERASE FUNCTION, HYPOTHETICAL (EUROFUNG)"/>
    <property type="match status" value="1"/>
</dbReference>
<comment type="caution">
    <text evidence="2">The sequence shown here is derived from an EMBL/GenBank/DDBJ whole genome shotgun (WGS) entry which is preliminary data.</text>
</comment>
<name>A0ABQ6H7Y5_9GAMM</name>
<dbReference type="GO" id="GO:0008483">
    <property type="term" value="F:transaminase activity"/>
    <property type="evidence" value="ECO:0007669"/>
    <property type="project" value="UniProtKB-KW"/>
</dbReference>
<gene>
    <name evidence="2" type="ORF">tloyanaT_04950</name>
</gene>
<sequence length="381" mass="42426">MTQLATIELPPHIAFSRSIEGDIAVNLSHSGGQSMSVNSLLAYCDGQRQSMAEIDLSYASISGSKSLRQAISNFHHQVFDQTWIKPKHVTTFAGAQEALSCLYQLLIEPADEVIVMTPSYPSLQSMVGDLDGKLIPIPLEFKEQWKVDWHAFERAFSEKTSLVVINSPHNPTGMALTEEELAHVVSLCKQHDCYLLIDDVSHASQYQKRMASRHIRYDKTVFINVMSKSLGLAGIRIGWAITDDKKLRNGLLACKAKASICTSVIDEYLAELALDNCQRILARNNAIIETNIQKFNQFLTQHPDISWHQPTSGILSTIKFSKRILGNQSMESWAKDCAEKTGVLLLPTSLFGLTGPYCRLGLGQKNFEEGLNRLALYLKGL</sequence>
<dbReference type="CDD" id="cd00609">
    <property type="entry name" value="AAT_like"/>
    <property type="match status" value="1"/>
</dbReference>
<dbReference type="Gene3D" id="3.40.640.10">
    <property type="entry name" value="Type I PLP-dependent aspartate aminotransferase-like (Major domain)"/>
    <property type="match status" value="1"/>
</dbReference>
<reference evidence="2 3" key="1">
    <citation type="submission" date="2023-03" db="EMBL/GenBank/DDBJ databases">
        <title>Thalassotalea loyana LMG 22536T draft genome sequence.</title>
        <authorList>
            <person name="Sawabe T."/>
        </authorList>
    </citation>
    <scope>NUCLEOTIDE SEQUENCE [LARGE SCALE GENOMIC DNA]</scope>
    <source>
        <strain evidence="2 3">LMG 22536</strain>
    </source>
</reference>
<feature type="domain" description="Aminotransferase class I/classII large" evidence="1">
    <location>
        <begin position="55"/>
        <end position="360"/>
    </location>
</feature>
<evidence type="ECO:0000313" key="3">
    <source>
        <dbReference type="Proteomes" id="UP001157134"/>
    </source>
</evidence>
<dbReference type="EMBL" id="BSSV01000001">
    <property type="protein sequence ID" value="GLX84243.1"/>
    <property type="molecule type" value="Genomic_DNA"/>
</dbReference>
<dbReference type="InterPro" id="IPR015422">
    <property type="entry name" value="PyrdxlP-dep_Trfase_small"/>
</dbReference>
<dbReference type="PANTHER" id="PTHR43510">
    <property type="entry name" value="AMINOTRANSFERASE FUNCTION, HYPOTHETICAL (EUROFUNG)"/>
    <property type="match status" value="1"/>
</dbReference>
<dbReference type="SUPFAM" id="SSF53383">
    <property type="entry name" value="PLP-dependent transferases"/>
    <property type="match status" value="1"/>
</dbReference>
<protein>
    <submittedName>
        <fullName evidence="2">Aminotransferase</fullName>
    </submittedName>
</protein>
<proteinExistence type="predicted"/>
<dbReference type="Gene3D" id="3.90.1150.10">
    <property type="entry name" value="Aspartate Aminotransferase, domain 1"/>
    <property type="match status" value="1"/>
</dbReference>
<dbReference type="InterPro" id="IPR015421">
    <property type="entry name" value="PyrdxlP-dep_Trfase_major"/>
</dbReference>
<evidence type="ECO:0000259" key="1">
    <source>
        <dbReference type="Pfam" id="PF00155"/>
    </source>
</evidence>
<dbReference type="InterPro" id="IPR015424">
    <property type="entry name" value="PyrdxlP-dep_Trfase"/>
</dbReference>
<dbReference type="Proteomes" id="UP001157134">
    <property type="component" value="Unassembled WGS sequence"/>
</dbReference>
<keyword evidence="2" id="KW-0032">Aminotransferase</keyword>
<keyword evidence="2" id="KW-0808">Transferase</keyword>
<evidence type="ECO:0000313" key="2">
    <source>
        <dbReference type="EMBL" id="GLX84243.1"/>
    </source>
</evidence>
<accession>A0ABQ6H7Y5</accession>
<keyword evidence="3" id="KW-1185">Reference proteome</keyword>
<dbReference type="InterPro" id="IPR004839">
    <property type="entry name" value="Aminotransferase_I/II_large"/>
</dbReference>
<dbReference type="Pfam" id="PF00155">
    <property type="entry name" value="Aminotran_1_2"/>
    <property type="match status" value="1"/>
</dbReference>